<evidence type="ECO:0000256" key="1">
    <source>
        <dbReference type="SAM" id="MobiDB-lite"/>
    </source>
</evidence>
<dbReference type="Proteomes" id="UP000092993">
    <property type="component" value="Unassembled WGS sequence"/>
</dbReference>
<sequence>MSPLTHVTHRPPNPRCTEQHNRIPRSSVRRVHGGTSIGATSDGVASGLKRRPESAWCVAGGPDTTGGGTPDLREPDNRESDGEFIIALRPPCDAESSGARVKEPRAASRGYNDGRSPDALLAIWSGVGDRASLM</sequence>
<dbReference type="EMBL" id="LUGG01000003">
    <property type="protein sequence ID" value="OBZ77165.1"/>
    <property type="molecule type" value="Genomic_DNA"/>
</dbReference>
<name>A0A1C7MJQ0_GRIFR</name>
<gene>
    <name evidence="2" type="ORF">A0H81_03867</name>
</gene>
<comment type="caution">
    <text evidence="2">The sequence shown here is derived from an EMBL/GenBank/DDBJ whole genome shotgun (WGS) entry which is preliminary data.</text>
</comment>
<evidence type="ECO:0000313" key="2">
    <source>
        <dbReference type="EMBL" id="OBZ77165.1"/>
    </source>
</evidence>
<keyword evidence="3" id="KW-1185">Reference proteome</keyword>
<accession>A0A1C7MJQ0</accession>
<reference evidence="2 3" key="1">
    <citation type="submission" date="2016-03" db="EMBL/GenBank/DDBJ databases">
        <title>Whole genome sequencing of Grifola frondosa 9006-11.</title>
        <authorList>
            <person name="Min B."/>
            <person name="Park H."/>
            <person name="Kim J.-G."/>
            <person name="Cho H."/>
            <person name="Oh Y.-L."/>
            <person name="Kong W.-S."/>
            <person name="Choi I.-G."/>
        </authorList>
    </citation>
    <scope>NUCLEOTIDE SEQUENCE [LARGE SCALE GENOMIC DNA]</scope>
    <source>
        <strain evidence="2 3">9006-11</strain>
    </source>
</reference>
<organism evidence="2 3">
    <name type="scientific">Grifola frondosa</name>
    <name type="common">Maitake</name>
    <name type="synonym">Polyporus frondosus</name>
    <dbReference type="NCBI Taxonomy" id="5627"/>
    <lineage>
        <taxon>Eukaryota</taxon>
        <taxon>Fungi</taxon>
        <taxon>Dikarya</taxon>
        <taxon>Basidiomycota</taxon>
        <taxon>Agaricomycotina</taxon>
        <taxon>Agaricomycetes</taxon>
        <taxon>Polyporales</taxon>
        <taxon>Grifolaceae</taxon>
        <taxon>Grifola</taxon>
    </lineage>
</organism>
<proteinExistence type="predicted"/>
<dbReference type="AlphaFoldDB" id="A0A1C7MJQ0"/>
<feature type="region of interest" description="Disordered" evidence="1">
    <location>
        <begin position="91"/>
        <end position="114"/>
    </location>
</feature>
<protein>
    <submittedName>
        <fullName evidence="2">Uncharacterized protein</fullName>
    </submittedName>
</protein>
<evidence type="ECO:0000313" key="3">
    <source>
        <dbReference type="Proteomes" id="UP000092993"/>
    </source>
</evidence>
<feature type="region of interest" description="Disordered" evidence="1">
    <location>
        <begin position="1"/>
        <end position="78"/>
    </location>
</feature>